<dbReference type="Proteomes" id="UP000609531">
    <property type="component" value="Unassembled WGS sequence"/>
</dbReference>
<keyword evidence="3" id="KW-1185">Reference proteome</keyword>
<feature type="chain" id="PRO_5037151068" description="Lipoprotein" evidence="1">
    <location>
        <begin position="26"/>
        <end position="74"/>
    </location>
</feature>
<dbReference type="RefSeq" id="WP_198882317.1">
    <property type="nucleotide sequence ID" value="NZ_JAEKJA010000009.1"/>
</dbReference>
<keyword evidence="1" id="KW-0732">Signal</keyword>
<name>A0A934MHS8_9HYPH</name>
<evidence type="ECO:0000313" key="2">
    <source>
        <dbReference type="EMBL" id="MBJ3776411.1"/>
    </source>
</evidence>
<proteinExistence type="predicted"/>
<feature type="signal peptide" evidence="1">
    <location>
        <begin position="1"/>
        <end position="25"/>
    </location>
</feature>
<evidence type="ECO:0000256" key="1">
    <source>
        <dbReference type="SAM" id="SignalP"/>
    </source>
</evidence>
<evidence type="ECO:0000313" key="3">
    <source>
        <dbReference type="Proteomes" id="UP000609531"/>
    </source>
</evidence>
<sequence length="74" mass="7519">MSRPVVAASAALLALALGGCQSVRPATIAGECAVIRPVPYAVRADTRVGQRWVDSTIEAGVAVCGHPRPPAVPS</sequence>
<accession>A0A934MHS8</accession>
<gene>
    <name evidence="2" type="ORF">JCR33_11960</name>
</gene>
<comment type="caution">
    <text evidence="2">The sequence shown here is derived from an EMBL/GenBank/DDBJ whole genome shotgun (WGS) entry which is preliminary data.</text>
</comment>
<protein>
    <recommendedName>
        <fullName evidence="4">Lipoprotein</fullName>
    </recommendedName>
</protein>
<evidence type="ECO:0008006" key="4">
    <source>
        <dbReference type="Google" id="ProtNLM"/>
    </source>
</evidence>
<dbReference type="AlphaFoldDB" id="A0A934MHS8"/>
<dbReference type="PROSITE" id="PS51257">
    <property type="entry name" value="PROKAR_LIPOPROTEIN"/>
    <property type="match status" value="1"/>
</dbReference>
<reference evidence="2" key="1">
    <citation type="submission" date="2020-12" db="EMBL/GenBank/DDBJ databases">
        <title>Bacterial taxonomy.</title>
        <authorList>
            <person name="Pan X."/>
        </authorList>
    </citation>
    <scope>NUCLEOTIDE SEQUENCE</scope>
    <source>
        <strain evidence="2">B2012</strain>
    </source>
</reference>
<organism evidence="2 3">
    <name type="scientific">Acuticoccus mangrovi</name>
    <dbReference type="NCBI Taxonomy" id="2796142"/>
    <lineage>
        <taxon>Bacteria</taxon>
        <taxon>Pseudomonadati</taxon>
        <taxon>Pseudomonadota</taxon>
        <taxon>Alphaproteobacteria</taxon>
        <taxon>Hyphomicrobiales</taxon>
        <taxon>Amorphaceae</taxon>
        <taxon>Acuticoccus</taxon>
    </lineage>
</organism>
<dbReference type="EMBL" id="JAEKJA010000009">
    <property type="protein sequence ID" value="MBJ3776411.1"/>
    <property type="molecule type" value="Genomic_DNA"/>
</dbReference>